<dbReference type="CDD" id="cd02874">
    <property type="entry name" value="GH18_CFLE_spore_hydrolase"/>
    <property type="match status" value="1"/>
</dbReference>
<dbReference type="PANTHER" id="PTHR46066:SF2">
    <property type="entry name" value="CHITINASE DOMAIN-CONTAINING PROTEIN 1"/>
    <property type="match status" value="1"/>
</dbReference>
<dbReference type="SMART" id="SM00636">
    <property type="entry name" value="Glyco_18"/>
    <property type="match status" value="1"/>
</dbReference>
<dbReference type="SUPFAM" id="SSF51445">
    <property type="entry name" value="(Trans)glycosidases"/>
    <property type="match status" value="1"/>
</dbReference>
<gene>
    <name evidence="6" type="ORF">ACFOUO_12245</name>
</gene>
<evidence type="ECO:0000259" key="5">
    <source>
        <dbReference type="PROSITE" id="PS51910"/>
    </source>
</evidence>
<dbReference type="Gene3D" id="3.10.50.10">
    <property type="match status" value="1"/>
</dbReference>
<comment type="caution">
    <text evidence="6">The sequence shown here is derived from an EMBL/GenBank/DDBJ whole genome shotgun (WGS) entry which is preliminary data.</text>
</comment>
<feature type="signal peptide" evidence="4">
    <location>
        <begin position="1"/>
        <end position="20"/>
    </location>
</feature>
<dbReference type="InterPro" id="IPR017853">
    <property type="entry name" value="GH"/>
</dbReference>
<proteinExistence type="predicted"/>
<dbReference type="Proteomes" id="UP001595843">
    <property type="component" value="Unassembled WGS sequence"/>
</dbReference>
<evidence type="ECO:0000256" key="2">
    <source>
        <dbReference type="ARBA" id="ARBA00023295"/>
    </source>
</evidence>
<dbReference type="InterPro" id="IPR041704">
    <property type="entry name" value="CFLE_GH18"/>
</dbReference>
<keyword evidence="7" id="KW-1185">Reference proteome</keyword>
<dbReference type="PROSITE" id="PS51910">
    <property type="entry name" value="GH18_2"/>
    <property type="match status" value="1"/>
</dbReference>
<evidence type="ECO:0000313" key="6">
    <source>
        <dbReference type="EMBL" id="MFC4077568.1"/>
    </source>
</evidence>
<dbReference type="PANTHER" id="PTHR46066">
    <property type="entry name" value="CHITINASE DOMAIN-CONTAINING PROTEIN 1 FAMILY MEMBER"/>
    <property type="match status" value="1"/>
</dbReference>
<keyword evidence="2" id="KW-0326">Glycosidase</keyword>
<sequence>MKATKIRLVHVMLCTFLAVTGCGMGNTGGNNQSAPSPPENGTARQHPGPTQPERVTFPRKVTDTKKAKQPVMEINGYLEPATPKVDRRIAKSTAPYLTHLSPFSYRVRADGSMIPPKDEPALSALRRTKVVPMMVITNFEEGNFSPEIARSVFRNPQARERLIRNVINTLEKKGYYALNIDFEHIKPADKAGYNDFLREIAPRVRRAGHPVSTALAPKINAKQSGGWHGAHDYAVHGKVVDFVILMTYEWGWTGGPPMPVAPIPKVRQVLDYATSVIPPEKIMMGAPLYGYDWTVPYRKGTNAKKMSPVQASALAKREGADIHYDKKNQAPWFRYTDDQDREHIVWFENGPSAHAKINLAQRYGLRGISYWVLGDDFPRNWELVKEHFQIRKYK</sequence>
<dbReference type="Pfam" id="PF00704">
    <property type="entry name" value="Glyco_hydro_18"/>
    <property type="match status" value="1"/>
</dbReference>
<organism evidence="6 7">
    <name type="scientific">Salinithrix halophila</name>
    <dbReference type="NCBI Taxonomy" id="1485204"/>
    <lineage>
        <taxon>Bacteria</taxon>
        <taxon>Bacillati</taxon>
        <taxon>Bacillota</taxon>
        <taxon>Bacilli</taxon>
        <taxon>Bacillales</taxon>
        <taxon>Thermoactinomycetaceae</taxon>
        <taxon>Salinithrix</taxon>
    </lineage>
</organism>
<feature type="domain" description="GH18" evidence="5">
    <location>
        <begin position="72"/>
        <end position="394"/>
    </location>
</feature>
<dbReference type="EMBL" id="JBHSAP010000015">
    <property type="protein sequence ID" value="MFC4077568.1"/>
    <property type="molecule type" value="Genomic_DNA"/>
</dbReference>
<feature type="region of interest" description="Disordered" evidence="3">
    <location>
        <begin position="28"/>
        <end position="55"/>
    </location>
</feature>
<evidence type="ECO:0000256" key="1">
    <source>
        <dbReference type="ARBA" id="ARBA00022801"/>
    </source>
</evidence>
<dbReference type="RefSeq" id="WP_380705378.1">
    <property type="nucleotide sequence ID" value="NZ_JBHSAP010000015.1"/>
</dbReference>
<dbReference type="Gene3D" id="3.20.20.80">
    <property type="entry name" value="Glycosidases"/>
    <property type="match status" value="1"/>
</dbReference>
<evidence type="ECO:0000313" key="7">
    <source>
        <dbReference type="Proteomes" id="UP001595843"/>
    </source>
</evidence>
<accession>A0ABV8JGF8</accession>
<dbReference type="GO" id="GO:0016787">
    <property type="term" value="F:hydrolase activity"/>
    <property type="evidence" value="ECO:0007669"/>
    <property type="project" value="UniProtKB-KW"/>
</dbReference>
<feature type="chain" id="PRO_5046634530" evidence="4">
    <location>
        <begin position="21"/>
        <end position="394"/>
    </location>
</feature>
<reference evidence="7" key="1">
    <citation type="journal article" date="2019" name="Int. J. Syst. Evol. Microbiol.">
        <title>The Global Catalogue of Microorganisms (GCM) 10K type strain sequencing project: providing services to taxonomists for standard genome sequencing and annotation.</title>
        <authorList>
            <consortium name="The Broad Institute Genomics Platform"/>
            <consortium name="The Broad Institute Genome Sequencing Center for Infectious Disease"/>
            <person name="Wu L."/>
            <person name="Ma J."/>
        </authorList>
    </citation>
    <scope>NUCLEOTIDE SEQUENCE [LARGE SCALE GENOMIC DNA]</scope>
    <source>
        <strain evidence="7">IBRC-M 10813</strain>
    </source>
</reference>
<keyword evidence="4" id="KW-0732">Signal</keyword>
<dbReference type="InterPro" id="IPR029070">
    <property type="entry name" value="Chitinase_insertion_sf"/>
</dbReference>
<name>A0ABV8JGF8_9BACL</name>
<keyword evidence="1 6" id="KW-0378">Hydrolase</keyword>
<dbReference type="PROSITE" id="PS51257">
    <property type="entry name" value="PROKAR_LIPOPROTEIN"/>
    <property type="match status" value="1"/>
</dbReference>
<dbReference type="InterPro" id="IPR001223">
    <property type="entry name" value="Glyco_hydro18_cat"/>
</dbReference>
<evidence type="ECO:0000256" key="4">
    <source>
        <dbReference type="SAM" id="SignalP"/>
    </source>
</evidence>
<protein>
    <submittedName>
        <fullName evidence="6">Glycosyl hydrolase family 18 protein</fullName>
    </submittedName>
</protein>
<evidence type="ECO:0000256" key="3">
    <source>
        <dbReference type="SAM" id="MobiDB-lite"/>
    </source>
</evidence>
<dbReference type="InterPro" id="IPR011583">
    <property type="entry name" value="Chitinase_II/V-like_cat"/>
</dbReference>